<keyword evidence="13" id="KW-1185">Reference proteome</keyword>
<dbReference type="PANTHER" id="PTHR45624">
    <property type="entry name" value="MITOCHONDRIAL BASIC AMINO ACIDS TRANSPORTER-RELATED"/>
    <property type="match status" value="1"/>
</dbReference>
<evidence type="ECO:0000256" key="1">
    <source>
        <dbReference type="ARBA" id="ARBA00004225"/>
    </source>
</evidence>
<comment type="caution">
    <text evidence="12">The sequence shown here is derived from an EMBL/GenBank/DDBJ whole genome shotgun (WGS) entry which is preliminary data.</text>
</comment>
<dbReference type="Pfam" id="PF00153">
    <property type="entry name" value="Mito_carr"/>
    <property type="match status" value="3"/>
</dbReference>
<evidence type="ECO:0000256" key="7">
    <source>
        <dbReference type="ARBA" id="ARBA00023128"/>
    </source>
</evidence>
<evidence type="ECO:0000256" key="6">
    <source>
        <dbReference type="ARBA" id="ARBA00022989"/>
    </source>
</evidence>
<proteinExistence type="inferred from homology"/>
<dbReference type="GO" id="GO:0031966">
    <property type="term" value="C:mitochondrial membrane"/>
    <property type="evidence" value="ECO:0007669"/>
    <property type="project" value="UniProtKB-SubCell"/>
</dbReference>
<dbReference type="EMBL" id="JANVFU010000014">
    <property type="protein sequence ID" value="KAJ3740550.1"/>
    <property type="molecule type" value="Genomic_DNA"/>
</dbReference>
<dbReference type="PROSITE" id="PS50920">
    <property type="entry name" value="SOLCAR"/>
    <property type="match status" value="3"/>
</dbReference>
<dbReference type="AlphaFoldDB" id="A0A9W8NTK8"/>
<keyword evidence="8 9" id="KW-0472">Membrane</keyword>
<evidence type="ECO:0000313" key="12">
    <source>
        <dbReference type="EMBL" id="KAJ3740550.1"/>
    </source>
</evidence>
<organism evidence="12 13">
    <name type="scientific">Lentinula detonsa</name>
    <dbReference type="NCBI Taxonomy" id="2804962"/>
    <lineage>
        <taxon>Eukaryota</taxon>
        <taxon>Fungi</taxon>
        <taxon>Dikarya</taxon>
        <taxon>Basidiomycota</taxon>
        <taxon>Agaricomycotina</taxon>
        <taxon>Agaricomycetes</taxon>
        <taxon>Agaricomycetidae</taxon>
        <taxon>Agaricales</taxon>
        <taxon>Marasmiineae</taxon>
        <taxon>Omphalotaceae</taxon>
        <taxon>Lentinula</taxon>
    </lineage>
</organism>
<dbReference type="InterPro" id="IPR023395">
    <property type="entry name" value="MCP_dom_sf"/>
</dbReference>
<accession>A0A9W8NTK8</accession>
<feature type="repeat" description="Solcar" evidence="9">
    <location>
        <begin position="204"/>
        <end position="294"/>
    </location>
</feature>
<dbReference type="GO" id="GO:0000064">
    <property type="term" value="F:L-ornithine transmembrane transporter activity"/>
    <property type="evidence" value="ECO:0007669"/>
    <property type="project" value="TreeGrafter"/>
</dbReference>
<gene>
    <name evidence="12" type="ORF">DFH05DRAFT_1509279</name>
</gene>
<dbReference type="InterPro" id="IPR018108">
    <property type="entry name" value="MCP_transmembrane"/>
</dbReference>
<keyword evidence="3 10" id="KW-0813">Transport</keyword>
<feature type="repeat" description="Solcar" evidence="9">
    <location>
        <begin position="2"/>
        <end position="87"/>
    </location>
</feature>
<feature type="transmembrane region" description="Helical" evidence="11">
    <location>
        <begin position="209"/>
        <end position="227"/>
    </location>
</feature>
<dbReference type="Proteomes" id="UP001142393">
    <property type="component" value="Unassembled WGS sequence"/>
</dbReference>
<dbReference type="PANTHER" id="PTHR45624:SF12">
    <property type="entry name" value="MITOCHONDRIAL ORNITHINE TRANSPORTER 1"/>
    <property type="match status" value="1"/>
</dbReference>
<dbReference type="InterPro" id="IPR050567">
    <property type="entry name" value="Mitochondrial_Carrier"/>
</dbReference>
<protein>
    <submittedName>
        <fullName evidence="12">Mitochondrial carrier domain-containing protein</fullName>
    </submittedName>
</protein>
<dbReference type="Gene3D" id="1.50.40.10">
    <property type="entry name" value="Mitochondrial carrier domain"/>
    <property type="match status" value="2"/>
</dbReference>
<evidence type="ECO:0000256" key="11">
    <source>
        <dbReference type="SAM" id="Phobius"/>
    </source>
</evidence>
<sequence length="298" mass="32046">MSKTVKDLTAGTVGGIAQVLVGQPFDIVKVRMQTAPKGTYSGMMHCAGGILKNEGPLAFYKGTLTPLLGIGVCVSIQFGVIEYMKRLFAHQNLVSGSGGPTGKDLNAGQLFASGVTAGLANGFVSGPVEHIRIRLQTQPSINPPYNGPFDAIRKIHKAHGIAGIFKGQGVTFLREATGYGVYFLAYEKLVQREMRTKGIKREDLSPVNAILYGATAGYALWAVIYPIDMIKSRMQTDGFTSATGRRYASSLDCAKQVWRSEGPKAFLRGLGPTLIRSPFANGATFLGFEMANRFLNSL</sequence>
<evidence type="ECO:0000256" key="10">
    <source>
        <dbReference type="RuleBase" id="RU000488"/>
    </source>
</evidence>
<evidence type="ECO:0000313" key="13">
    <source>
        <dbReference type="Proteomes" id="UP001142393"/>
    </source>
</evidence>
<evidence type="ECO:0000256" key="9">
    <source>
        <dbReference type="PROSITE-ProRule" id="PRU00282"/>
    </source>
</evidence>
<evidence type="ECO:0000256" key="8">
    <source>
        <dbReference type="ARBA" id="ARBA00023136"/>
    </source>
</evidence>
<reference evidence="12 13" key="1">
    <citation type="journal article" date="2023" name="Proc. Natl. Acad. Sci. U.S.A.">
        <title>A global phylogenomic analysis of the shiitake genus Lentinula.</title>
        <authorList>
            <person name="Sierra-Patev S."/>
            <person name="Min B."/>
            <person name="Naranjo-Ortiz M."/>
            <person name="Looney B."/>
            <person name="Konkel Z."/>
            <person name="Slot J.C."/>
            <person name="Sakamoto Y."/>
            <person name="Steenwyk J.L."/>
            <person name="Rokas A."/>
            <person name="Carro J."/>
            <person name="Camarero S."/>
            <person name="Ferreira P."/>
            <person name="Molpeceres G."/>
            <person name="Ruiz-Duenas F.J."/>
            <person name="Serrano A."/>
            <person name="Henrissat B."/>
            <person name="Drula E."/>
            <person name="Hughes K.W."/>
            <person name="Mata J.L."/>
            <person name="Ishikawa N.K."/>
            <person name="Vargas-Isla R."/>
            <person name="Ushijima S."/>
            <person name="Smith C.A."/>
            <person name="Donoghue J."/>
            <person name="Ahrendt S."/>
            <person name="Andreopoulos W."/>
            <person name="He G."/>
            <person name="LaButti K."/>
            <person name="Lipzen A."/>
            <person name="Ng V."/>
            <person name="Riley R."/>
            <person name="Sandor L."/>
            <person name="Barry K."/>
            <person name="Martinez A.T."/>
            <person name="Xiao Y."/>
            <person name="Gibbons J.G."/>
            <person name="Terashima K."/>
            <person name="Grigoriev I.V."/>
            <person name="Hibbett D."/>
        </authorList>
    </citation>
    <scope>NUCLEOTIDE SEQUENCE [LARGE SCALE GENOMIC DNA]</scope>
    <source>
        <strain evidence="12 13">TFB7810</strain>
    </source>
</reference>
<comment type="subcellular location">
    <subcellularLocation>
        <location evidence="1">Mitochondrion membrane</location>
        <topology evidence="1">Multi-pass membrane protein</topology>
    </subcellularLocation>
</comment>
<dbReference type="SUPFAM" id="SSF103506">
    <property type="entry name" value="Mitochondrial carrier"/>
    <property type="match status" value="1"/>
</dbReference>
<comment type="similarity">
    <text evidence="2 10">Belongs to the mitochondrial carrier (TC 2.A.29) family.</text>
</comment>
<evidence type="ECO:0000256" key="4">
    <source>
        <dbReference type="ARBA" id="ARBA00022692"/>
    </source>
</evidence>
<keyword evidence="4 9" id="KW-0812">Transmembrane</keyword>
<dbReference type="GO" id="GO:1990575">
    <property type="term" value="P:mitochondrial L-ornithine transmembrane transport"/>
    <property type="evidence" value="ECO:0007669"/>
    <property type="project" value="TreeGrafter"/>
</dbReference>
<name>A0A9W8NTK8_9AGAR</name>
<evidence type="ECO:0000256" key="5">
    <source>
        <dbReference type="ARBA" id="ARBA00022737"/>
    </source>
</evidence>
<evidence type="ECO:0000256" key="2">
    <source>
        <dbReference type="ARBA" id="ARBA00006375"/>
    </source>
</evidence>
<evidence type="ECO:0000256" key="3">
    <source>
        <dbReference type="ARBA" id="ARBA00022448"/>
    </source>
</evidence>
<keyword evidence="7" id="KW-0496">Mitochondrion</keyword>
<keyword evidence="5" id="KW-0677">Repeat</keyword>
<keyword evidence="6 11" id="KW-1133">Transmembrane helix</keyword>
<feature type="repeat" description="Solcar" evidence="9">
    <location>
        <begin position="105"/>
        <end position="192"/>
    </location>
</feature>